<feature type="transmembrane region" description="Helical" evidence="3">
    <location>
        <begin position="182"/>
        <end position="202"/>
    </location>
</feature>
<evidence type="ECO:0000313" key="6">
    <source>
        <dbReference type="Proteomes" id="UP001595823"/>
    </source>
</evidence>
<comment type="caution">
    <text evidence="5">The sequence shown here is derived from an EMBL/GenBank/DDBJ whole genome shotgun (WGS) entry which is preliminary data.</text>
</comment>
<feature type="domain" description="EamA" evidence="4">
    <location>
        <begin position="152"/>
        <end position="285"/>
    </location>
</feature>
<proteinExistence type="inferred from homology"/>
<dbReference type="InterPro" id="IPR000620">
    <property type="entry name" value="EamA_dom"/>
</dbReference>
<reference evidence="6" key="1">
    <citation type="journal article" date="2019" name="Int. J. Syst. Evol. Microbiol.">
        <title>The Global Catalogue of Microorganisms (GCM) 10K type strain sequencing project: providing services to taxonomists for standard genome sequencing and annotation.</title>
        <authorList>
            <consortium name="The Broad Institute Genomics Platform"/>
            <consortium name="The Broad Institute Genome Sequencing Center for Infectious Disease"/>
            <person name="Wu L."/>
            <person name="Ma J."/>
        </authorList>
    </citation>
    <scope>NUCLEOTIDE SEQUENCE [LARGE SCALE GENOMIC DNA]</scope>
    <source>
        <strain evidence="6">IBRC-M 10908</strain>
    </source>
</reference>
<feature type="transmembrane region" description="Helical" evidence="3">
    <location>
        <begin position="90"/>
        <end position="109"/>
    </location>
</feature>
<dbReference type="RefSeq" id="WP_380624089.1">
    <property type="nucleotide sequence ID" value="NZ_JBHSDK010000028.1"/>
</dbReference>
<feature type="transmembrane region" description="Helical" evidence="3">
    <location>
        <begin position="214"/>
        <end position="236"/>
    </location>
</feature>
<evidence type="ECO:0000313" key="5">
    <source>
        <dbReference type="EMBL" id="MFC4337272.1"/>
    </source>
</evidence>
<feature type="region of interest" description="Disordered" evidence="2">
    <location>
        <begin position="297"/>
        <end position="329"/>
    </location>
</feature>
<keyword evidence="3" id="KW-0472">Membrane</keyword>
<sequence>MTGVLAVVLAAALQAVGNGLMTNNLTASESFLLSLTAFGTLAAVFGAVQRLRSGKPVLDARQRRSMLWLNVCTAGAFLGLYWSYSLIPAPLASSIGIGIAPLAVAVANHVREAEGRRLPEYAVGFVSAGFIVALAVRTSVDGATEFDTRFAFGIAVATLVGAVFSLVPLISHDLARSGLDPVYITAHRFHLAYPAAFALLAFQPDAARTVADGARIVPLLATALVCVALPLFLLQIGMQRTPPLAMTLVYSVQPSLTYLAAVAVGGIEFDEVAFALINISLATAALGPTVIRRIHRRAARPHSTEREQMHTLKNVKSAAGPSRLHNRTS</sequence>
<evidence type="ECO:0000256" key="2">
    <source>
        <dbReference type="SAM" id="MobiDB-lite"/>
    </source>
</evidence>
<name>A0ABV8U2P1_9ACTN</name>
<feature type="transmembrane region" description="Helical" evidence="3">
    <location>
        <begin position="150"/>
        <end position="170"/>
    </location>
</feature>
<keyword evidence="3" id="KW-0812">Transmembrane</keyword>
<feature type="transmembrane region" description="Helical" evidence="3">
    <location>
        <begin position="248"/>
        <end position="267"/>
    </location>
</feature>
<feature type="transmembrane region" description="Helical" evidence="3">
    <location>
        <begin position="121"/>
        <end position="138"/>
    </location>
</feature>
<keyword evidence="3" id="KW-1133">Transmembrane helix</keyword>
<accession>A0ABV8U2P1</accession>
<feature type="transmembrane region" description="Helical" evidence="3">
    <location>
        <begin position="273"/>
        <end position="291"/>
    </location>
</feature>
<dbReference type="EMBL" id="JBHSDK010000028">
    <property type="protein sequence ID" value="MFC4337272.1"/>
    <property type="molecule type" value="Genomic_DNA"/>
</dbReference>
<feature type="transmembrane region" description="Helical" evidence="3">
    <location>
        <begin position="27"/>
        <end position="47"/>
    </location>
</feature>
<feature type="transmembrane region" description="Helical" evidence="3">
    <location>
        <begin position="67"/>
        <end position="84"/>
    </location>
</feature>
<comment type="similarity">
    <text evidence="1">Belongs to the EamA transporter family.</text>
</comment>
<gene>
    <name evidence="5" type="ORF">ACFPET_18900</name>
</gene>
<keyword evidence="6" id="KW-1185">Reference proteome</keyword>
<dbReference type="Proteomes" id="UP001595823">
    <property type="component" value="Unassembled WGS sequence"/>
</dbReference>
<dbReference type="Pfam" id="PF00892">
    <property type="entry name" value="EamA"/>
    <property type="match status" value="1"/>
</dbReference>
<protein>
    <submittedName>
        <fullName evidence="5">EamA family transporter</fullName>
    </submittedName>
</protein>
<evidence type="ECO:0000259" key="4">
    <source>
        <dbReference type="Pfam" id="PF00892"/>
    </source>
</evidence>
<organism evidence="5 6">
    <name type="scientific">Salininema proteolyticum</name>
    <dbReference type="NCBI Taxonomy" id="1607685"/>
    <lineage>
        <taxon>Bacteria</taxon>
        <taxon>Bacillati</taxon>
        <taxon>Actinomycetota</taxon>
        <taxon>Actinomycetes</taxon>
        <taxon>Glycomycetales</taxon>
        <taxon>Glycomycetaceae</taxon>
        <taxon>Salininema</taxon>
    </lineage>
</organism>
<evidence type="ECO:0000256" key="1">
    <source>
        <dbReference type="ARBA" id="ARBA00007362"/>
    </source>
</evidence>
<evidence type="ECO:0000256" key="3">
    <source>
        <dbReference type="SAM" id="Phobius"/>
    </source>
</evidence>